<keyword evidence="4" id="KW-1185">Reference proteome</keyword>
<comment type="caution">
    <text evidence="3">The sequence shown here is derived from an EMBL/GenBank/DDBJ whole genome shotgun (WGS) entry which is preliminary data.</text>
</comment>
<evidence type="ECO:0000313" key="3">
    <source>
        <dbReference type="EMBL" id="TDZ30182.1"/>
    </source>
</evidence>
<gene>
    <name evidence="3" type="ORF">C8035_v003253</name>
</gene>
<accession>A0A4R8PWD5</accession>
<protein>
    <submittedName>
        <fullName evidence="3">Uncharacterized protein</fullName>
    </submittedName>
</protein>
<proteinExistence type="predicted"/>
<dbReference type="Pfam" id="PF11951">
    <property type="entry name" value="Fungal_trans_2"/>
    <property type="match status" value="1"/>
</dbReference>
<feature type="signal peptide" evidence="2">
    <location>
        <begin position="1"/>
        <end position="32"/>
    </location>
</feature>
<dbReference type="Proteomes" id="UP000295083">
    <property type="component" value="Unassembled WGS sequence"/>
</dbReference>
<evidence type="ECO:0000256" key="2">
    <source>
        <dbReference type="SAM" id="SignalP"/>
    </source>
</evidence>
<dbReference type="AlphaFoldDB" id="A0A4R8PWD5"/>
<reference evidence="3 4" key="1">
    <citation type="submission" date="2018-11" db="EMBL/GenBank/DDBJ databases">
        <title>Genome sequence and assembly of Colletotrichum spinosum.</title>
        <authorList>
            <person name="Gan P."/>
            <person name="Shirasu K."/>
        </authorList>
    </citation>
    <scope>NUCLEOTIDE SEQUENCE [LARGE SCALE GENOMIC DNA]</scope>
    <source>
        <strain evidence="3 4">CBS 515.97</strain>
    </source>
</reference>
<evidence type="ECO:0000313" key="4">
    <source>
        <dbReference type="Proteomes" id="UP000295083"/>
    </source>
</evidence>
<sequence>MLATRGGPGGWVKEVPQLKGMLLSFLICAVMANTTSPAHDPVRIAPHTEFMELTDDLYPLGLHPMVPCPMPLFHDIIRINNIRDEMANGLLSKEIATSKGDEVLSRIETFDVTTWQGFYENGDYNEIIGLMFQSAVVVYCISSLQSISALPSSRRLAVVRQVHSDQLYLLLAQSNQHPAIQKSILWPLIVAGVEAGVRVDKRALVAELFMGQSKDVGTPLPSHAKGVLRTFWDGDDANWDACFDKPYAFVT</sequence>
<dbReference type="InterPro" id="IPR021858">
    <property type="entry name" value="Fun_TF"/>
</dbReference>
<organism evidence="3 4">
    <name type="scientific">Colletotrichum spinosum</name>
    <dbReference type="NCBI Taxonomy" id="1347390"/>
    <lineage>
        <taxon>Eukaryota</taxon>
        <taxon>Fungi</taxon>
        <taxon>Dikarya</taxon>
        <taxon>Ascomycota</taxon>
        <taxon>Pezizomycotina</taxon>
        <taxon>Sordariomycetes</taxon>
        <taxon>Hypocreomycetidae</taxon>
        <taxon>Glomerellales</taxon>
        <taxon>Glomerellaceae</taxon>
        <taxon>Colletotrichum</taxon>
        <taxon>Colletotrichum orbiculare species complex</taxon>
    </lineage>
</organism>
<keyword evidence="1" id="KW-0539">Nucleus</keyword>
<evidence type="ECO:0000256" key="1">
    <source>
        <dbReference type="ARBA" id="ARBA00023242"/>
    </source>
</evidence>
<keyword evidence="2" id="KW-0732">Signal</keyword>
<dbReference type="EMBL" id="QAPG01000142">
    <property type="protein sequence ID" value="TDZ30182.1"/>
    <property type="molecule type" value="Genomic_DNA"/>
</dbReference>
<name>A0A4R8PWD5_9PEZI</name>
<feature type="chain" id="PRO_5020853886" evidence="2">
    <location>
        <begin position="33"/>
        <end position="251"/>
    </location>
</feature>